<sequence length="221" mass="25151">MKKSDRISGNILGGSRAEIDKTMLAKAFVETHDFQALVNTTDFNFVVGRRGTGKSALFLKIFEYIKKNKTGYIYENTPQEYEQLALRATVERITSNYRSIRAITRVAWRVSILLDQLSHIQEHYKFKNSTKFDYLCEVSTKYEELLSVNIFSRTASIISECFSEDKSADEVPAQIAIKYDIEALHFAVNDSLLTIGRASYYLFDGLDEGWQPNKIATAVLG</sequence>
<dbReference type="NCBIfam" id="NF047389">
    <property type="entry name" value="ATPase_Sll1717"/>
    <property type="match status" value="1"/>
</dbReference>
<protein>
    <submittedName>
        <fullName evidence="1">Uncharacterized protein</fullName>
    </submittedName>
</protein>
<dbReference type="Proteomes" id="UP000649604">
    <property type="component" value="Unassembled WGS sequence"/>
</dbReference>
<reference evidence="1" key="1">
    <citation type="submission" date="2019-11" db="EMBL/GenBank/DDBJ databases">
        <title>Microbial mats filling the niche in hypersaline microbial mats.</title>
        <authorList>
            <person name="Wong H.L."/>
            <person name="Macleod F.I."/>
            <person name="White R.A. III"/>
            <person name="Burns B.P."/>
        </authorList>
    </citation>
    <scope>NUCLEOTIDE SEQUENCE</scope>
    <source>
        <strain evidence="1">Rbin_158</strain>
    </source>
</reference>
<proteinExistence type="predicted"/>
<comment type="caution">
    <text evidence="1">The sequence shown here is derived from an EMBL/GenBank/DDBJ whole genome shotgun (WGS) entry which is preliminary data.</text>
</comment>
<accession>A0A9D5JWG6</accession>
<dbReference type="InterPro" id="IPR059206">
    <property type="entry name" value="Sll1717-like"/>
</dbReference>
<evidence type="ECO:0000313" key="1">
    <source>
        <dbReference type="EMBL" id="MBD3325414.1"/>
    </source>
</evidence>
<name>A0A9D5JWG6_9BACT</name>
<gene>
    <name evidence="1" type="ORF">GF339_12560</name>
</gene>
<organism evidence="1 2">
    <name type="scientific">candidate division KSB3 bacterium</name>
    <dbReference type="NCBI Taxonomy" id="2044937"/>
    <lineage>
        <taxon>Bacteria</taxon>
        <taxon>candidate division KSB3</taxon>
    </lineage>
</organism>
<dbReference type="EMBL" id="WJJP01000409">
    <property type="protein sequence ID" value="MBD3325414.1"/>
    <property type="molecule type" value="Genomic_DNA"/>
</dbReference>
<dbReference type="AlphaFoldDB" id="A0A9D5JWG6"/>
<feature type="non-terminal residue" evidence="1">
    <location>
        <position position="221"/>
    </location>
</feature>
<evidence type="ECO:0000313" key="2">
    <source>
        <dbReference type="Proteomes" id="UP000649604"/>
    </source>
</evidence>